<organism evidence="2">
    <name type="scientific">marine sediment metagenome</name>
    <dbReference type="NCBI Taxonomy" id="412755"/>
    <lineage>
        <taxon>unclassified sequences</taxon>
        <taxon>metagenomes</taxon>
        <taxon>ecological metagenomes</taxon>
    </lineage>
</organism>
<feature type="domain" description="Arginyl-tRNA synthetase catalytic core" evidence="1">
    <location>
        <begin position="11"/>
        <end position="86"/>
    </location>
</feature>
<proteinExistence type="predicted"/>
<protein>
    <recommendedName>
        <fullName evidence="1">Arginyl-tRNA synthetase catalytic core domain-containing protein</fullName>
    </recommendedName>
</protein>
<reference evidence="2" key="1">
    <citation type="journal article" date="2014" name="Front. Microbiol.">
        <title>High frequency of phylogenetically diverse reductive dehalogenase-homologous genes in deep subseafloor sedimentary metagenomes.</title>
        <authorList>
            <person name="Kawai M."/>
            <person name="Futagami T."/>
            <person name="Toyoda A."/>
            <person name="Takaki Y."/>
            <person name="Nishi S."/>
            <person name="Hori S."/>
            <person name="Arai W."/>
            <person name="Tsubouchi T."/>
            <person name="Morono Y."/>
            <person name="Uchiyama I."/>
            <person name="Ito T."/>
            <person name="Fujiyama A."/>
            <person name="Inagaki F."/>
            <person name="Takami H."/>
        </authorList>
    </citation>
    <scope>NUCLEOTIDE SEQUENCE</scope>
    <source>
        <strain evidence="2">Expedition CK06-06</strain>
    </source>
</reference>
<sequence length="88" mass="10342">MGIDFNVWFSEKSLYEKKEVGEILDWLKKNKLAYEKDGALWFSSSKFGDDKDRVLIKADGEKTYLASDIAYLKDKFERGFDNLIYIWG</sequence>
<feature type="non-terminal residue" evidence="2">
    <location>
        <position position="88"/>
    </location>
</feature>
<dbReference type="SUPFAM" id="SSF52374">
    <property type="entry name" value="Nucleotidylyl transferase"/>
    <property type="match status" value="1"/>
</dbReference>
<evidence type="ECO:0000259" key="1">
    <source>
        <dbReference type="Pfam" id="PF00750"/>
    </source>
</evidence>
<name>X1SSM8_9ZZZZ</name>
<evidence type="ECO:0000313" key="2">
    <source>
        <dbReference type="EMBL" id="GAI70834.1"/>
    </source>
</evidence>
<comment type="caution">
    <text evidence="2">The sequence shown here is derived from an EMBL/GenBank/DDBJ whole genome shotgun (WGS) entry which is preliminary data.</text>
</comment>
<accession>X1SSM8</accession>
<dbReference type="AlphaFoldDB" id="X1SSM8"/>
<dbReference type="Pfam" id="PF00750">
    <property type="entry name" value="tRNA-synt_1d"/>
    <property type="match status" value="1"/>
</dbReference>
<dbReference type="EMBL" id="BARV01044311">
    <property type="protein sequence ID" value="GAI70834.1"/>
    <property type="molecule type" value="Genomic_DNA"/>
</dbReference>
<dbReference type="InterPro" id="IPR035684">
    <property type="entry name" value="ArgRS_core"/>
</dbReference>
<dbReference type="Gene3D" id="3.40.50.620">
    <property type="entry name" value="HUPs"/>
    <property type="match status" value="1"/>
</dbReference>
<dbReference type="InterPro" id="IPR014729">
    <property type="entry name" value="Rossmann-like_a/b/a_fold"/>
</dbReference>
<gene>
    <name evidence="2" type="ORF">S06H3_65658</name>
</gene>